<feature type="compositionally biased region" description="Basic residues" evidence="3">
    <location>
        <begin position="529"/>
        <end position="546"/>
    </location>
</feature>
<dbReference type="InterPro" id="IPR001370">
    <property type="entry name" value="BIR_rpt"/>
</dbReference>
<dbReference type="PANTHER" id="PTHR46771:SF5">
    <property type="entry name" value="DETERIN"/>
    <property type="match status" value="1"/>
</dbReference>
<feature type="compositionally biased region" description="Polar residues" evidence="3">
    <location>
        <begin position="288"/>
        <end position="299"/>
    </location>
</feature>
<feature type="region of interest" description="Disordered" evidence="3">
    <location>
        <begin position="820"/>
        <end position="971"/>
    </location>
</feature>
<evidence type="ECO:0000313" key="4">
    <source>
        <dbReference type="EMBL" id="KAF5318401.1"/>
    </source>
</evidence>
<comment type="caution">
    <text evidence="4">The sequence shown here is derived from an EMBL/GenBank/DDBJ whole genome shotgun (WGS) entry which is preliminary data.</text>
</comment>
<accession>A0A8H5EZS9</accession>
<feature type="compositionally biased region" description="Basic residues" evidence="3">
    <location>
        <begin position="402"/>
        <end position="416"/>
    </location>
</feature>
<dbReference type="InterPro" id="IPR051190">
    <property type="entry name" value="Baculoviral_IAP"/>
</dbReference>
<gene>
    <name evidence="4" type="ORF">D9611_013912</name>
</gene>
<dbReference type="Proteomes" id="UP000541558">
    <property type="component" value="Unassembled WGS sequence"/>
</dbReference>
<keyword evidence="5" id="KW-1185">Reference proteome</keyword>
<feature type="compositionally biased region" description="Low complexity" evidence="3">
    <location>
        <begin position="376"/>
        <end position="385"/>
    </location>
</feature>
<dbReference type="PROSITE" id="PS50143">
    <property type="entry name" value="BIR_REPEAT_2"/>
    <property type="match status" value="2"/>
</dbReference>
<dbReference type="OrthoDB" id="2196114at2759"/>
<evidence type="ECO:0000256" key="2">
    <source>
        <dbReference type="ARBA" id="ARBA00022833"/>
    </source>
</evidence>
<feature type="compositionally biased region" description="Low complexity" evidence="3">
    <location>
        <begin position="947"/>
        <end position="958"/>
    </location>
</feature>
<dbReference type="SMART" id="SM00238">
    <property type="entry name" value="BIR"/>
    <property type="match status" value="2"/>
</dbReference>
<name>A0A8H5EZS9_9AGAR</name>
<feature type="compositionally biased region" description="Basic and acidic residues" evidence="3">
    <location>
        <begin position="548"/>
        <end position="561"/>
    </location>
</feature>
<dbReference type="Pfam" id="PF00653">
    <property type="entry name" value="BIR"/>
    <property type="match status" value="2"/>
</dbReference>
<protein>
    <recommendedName>
        <fullName evidence="6">Protein bir1</fullName>
    </recommendedName>
</protein>
<feature type="compositionally biased region" description="Acidic residues" evidence="3">
    <location>
        <begin position="870"/>
        <end position="884"/>
    </location>
</feature>
<reference evidence="4 5" key="1">
    <citation type="journal article" date="2020" name="ISME J.">
        <title>Uncovering the hidden diversity of litter-decomposition mechanisms in mushroom-forming fungi.</title>
        <authorList>
            <person name="Floudas D."/>
            <person name="Bentzer J."/>
            <person name="Ahren D."/>
            <person name="Johansson T."/>
            <person name="Persson P."/>
            <person name="Tunlid A."/>
        </authorList>
    </citation>
    <scope>NUCLEOTIDE SEQUENCE [LARGE SCALE GENOMIC DNA]</scope>
    <source>
        <strain evidence="4 5">CBS 175.51</strain>
    </source>
</reference>
<feature type="compositionally biased region" description="Low complexity" evidence="3">
    <location>
        <begin position="221"/>
        <end position="242"/>
    </location>
</feature>
<dbReference type="EMBL" id="JAACJK010000178">
    <property type="protein sequence ID" value="KAF5318401.1"/>
    <property type="molecule type" value="Genomic_DNA"/>
</dbReference>
<sequence length="1027" mass="111741">MECLQNRIDSFSKTRRVKNPNKPSSNLTLKWPHPASFTANPDTLAEAGFYYSPSAEDPDNVSCFMCEKQLSDWEEDDDPFDIHYDKCASKCAWANIRCGLRRDMDRHGRFVFPDKSRLPTSKAMEKARLETFTVGDGWIHDSVRGHGASSKKLARAGFVLTANFPGDDLATCLYCNVSLSGWDKDDDPMEEHRKRKDKSGYPCPLFPRSNGEPPSSDSGQPSAKPASKASTSKPPSSRSTSKSKVHQDMVMPTKTFDGDPDGTDYGDASDQSAKSSTSKTPARKSRAASGSSTRKSTAKTPKARSASKALKEVIELDEDEEEDEPVEPPTTVKKKRAASKARSKTVILSAAREMDEDVDEPVVAPPTTAKKKGSRAKSVARSVASEVEEIVEEPAAPPPTTAKKKKATTARSRSKSVARSEKMEQSDAEEDAPAVEKTVKKPSRSKGKAKAPVQSETDGDEVEEEEEPVPRKSSRAKVKATPATTKKATSKSKGKSKVVEPELEPEPEEPEDDGHFETAAEEPEPPKTRTSKKPASKSTAAKKSKKAQQQEKEEEESRVSEDEFGPIIEQPHFAPAVVAKAKPPSAATKKQPLAGAAALGKGKPPSSRGKPAPPPPPVESSSAAEDDDDADELESYVPPPSSPPRLPPPASLEVANDGEEDMDLTPLVIPKRTTTASKSKFSGVPDSLLKQATKVRPSQAGKLAASTSSKVRVSITKMQNTAQMKVVDVLSSDDDDDNDSAKHELPHTTLPDPQPEPIPVQEKERDVEVEIVEQVQEVMVDLQKKTKGKSKKGAAQAKKSLMFTSTAIPDLGLEDATTPVAKKAVAAESSSSSIQPFSSQSQQRGREEPLSLQDEGDRISSGDVSMQETEIADVETQLFEEDDDTKMHDGTTPSVAAPRTPPRARYEEPIEEPAEVPPSRSSATHKPNGGVKQDDMEAPEPSGSQKPQAPEPSGSQQPQAPPFFPPLSKLPFVPIPELTEAELDMTVEEWIRYQTEVEYDKFRRDGERELQRLRKEAERTRKVIEGL</sequence>
<evidence type="ECO:0008006" key="6">
    <source>
        <dbReference type="Google" id="ProtNLM"/>
    </source>
</evidence>
<feature type="compositionally biased region" description="Pro residues" evidence="3">
    <location>
        <begin position="637"/>
        <end position="650"/>
    </location>
</feature>
<keyword evidence="2" id="KW-0862">Zinc</keyword>
<keyword evidence="1" id="KW-0479">Metal-binding</keyword>
<feature type="compositionally biased region" description="Acidic residues" evidence="3">
    <location>
        <begin position="501"/>
        <end position="512"/>
    </location>
</feature>
<feature type="compositionally biased region" description="Polar residues" evidence="3">
    <location>
        <begin position="269"/>
        <end position="280"/>
    </location>
</feature>
<feature type="compositionally biased region" description="Basic and acidic residues" evidence="3">
    <location>
        <begin position="844"/>
        <end position="860"/>
    </location>
</feature>
<dbReference type="PANTHER" id="PTHR46771">
    <property type="entry name" value="DETERIN"/>
    <property type="match status" value="1"/>
</dbReference>
<feature type="region of interest" description="Disordered" evidence="3">
    <location>
        <begin position="184"/>
        <end position="684"/>
    </location>
</feature>
<feature type="region of interest" description="Disordered" evidence="3">
    <location>
        <begin position="782"/>
        <end position="802"/>
    </location>
</feature>
<feature type="compositionally biased region" description="Acidic residues" evidence="3">
    <location>
        <begin position="457"/>
        <end position="467"/>
    </location>
</feature>
<dbReference type="CDD" id="cd00022">
    <property type="entry name" value="BIR"/>
    <property type="match status" value="2"/>
</dbReference>
<dbReference type="AlphaFoldDB" id="A0A8H5EZS9"/>
<feature type="region of interest" description="Disordered" evidence="3">
    <location>
        <begin position="731"/>
        <end position="765"/>
    </location>
</feature>
<evidence type="ECO:0000313" key="5">
    <source>
        <dbReference type="Proteomes" id="UP000541558"/>
    </source>
</evidence>
<feature type="compositionally biased region" description="Basic residues" evidence="3">
    <location>
        <begin position="332"/>
        <end position="343"/>
    </location>
</feature>
<dbReference type="GO" id="GO:0046872">
    <property type="term" value="F:metal ion binding"/>
    <property type="evidence" value="ECO:0007669"/>
    <property type="project" value="UniProtKB-KW"/>
</dbReference>
<proteinExistence type="predicted"/>
<feature type="compositionally biased region" description="Low complexity" evidence="3">
    <location>
        <begin position="574"/>
        <end position="610"/>
    </location>
</feature>
<feature type="compositionally biased region" description="Basic residues" evidence="3">
    <location>
        <begin position="440"/>
        <end position="449"/>
    </location>
</feature>
<evidence type="ECO:0000256" key="3">
    <source>
        <dbReference type="SAM" id="MobiDB-lite"/>
    </source>
</evidence>
<feature type="compositionally biased region" description="Acidic residues" evidence="3">
    <location>
        <begin position="624"/>
        <end position="634"/>
    </location>
</feature>
<feature type="compositionally biased region" description="Acidic residues" evidence="3">
    <location>
        <begin position="315"/>
        <end position="326"/>
    </location>
</feature>
<organism evidence="4 5">
    <name type="scientific">Ephemerocybe angulata</name>
    <dbReference type="NCBI Taxonomy" id="980116"/>
    <lineage>
        <taxon>Eukaryota</taxon>
        <taxon>Fungi</taxon>
        <taxon>Dikarya</taxon>
        <taxon>Basidiomycota</taxon>
        <taxon>Agaricomycotina</taxon>
        <taxon>Agaricomycetes</taxon>
        <taxon>Agaricomycetidae</taxon>
        <taxon>Agaricales</taxon>
        <taxon>Agaricineae</taxon>
        <taxon>Psathyrellaceae</taxon>
        <taxon>Ephemerocybe</taxon>
    </lineage>
</organism>
<evidence type="ECO:0000256" key="1">
    <source>
        <dbReference type="ARBA" id="ARBA00022723"/>
    </source>
</evidence>
<dbReference type="SUPFAM" id="SSF57924">
    <property type="entry name" value="Inhibitor of apoptosis (IAP) repeat"/>
    <property type="match status" value="2"/>
</dbReference>
<feature type="region of interest" description="Disordered" evidence="3">
    <location>
        <begin position="1"/>
        <end position="29"/>
    </location>
</feature>
<feature type="compositionally biased region" description="Low complexity" evidence="3">
    <location>
        <begin position="820"/>
        <end position="843"/>
    </location>
</feature>
<dbReference type="Gene3D" id="1.10.1170.10">
    <property type="entry name" value="Inhibitor Of Apoptosis Protein (2mihbC-IAP-1), Chain A"/>
    <property type="match status" value="2"/>
</dbReference>